<organism evidence="1 2">
    <name type="scientific">Woeseia oceani</name>
    <dbReference type="NCBI Taxonomy" id="1548547"/>
    <lineage>
        <taxon>Bacteria</taxon>
        <taxon>Pseudomonadati</taxon>
        <taxon>Pseudomonadota</taxon>
        <taxon>Gammaproteobacteria</taxon>
        <taxon>Woeseiales</taxon>
        <taxon>Woeseiaceae</taxon>
        <taxon>Woeseia</taxon>
    </lineage>
</organism>
<proteinExistence type="predicted"/>
<gene>
    <name evidence="1" type="ORF">BA177_06620</name>
</gene>
<keyword evidence="2" id="KW-1185">Reference proteome</keyword>
<protein>
    <recommendedName>
        <fullName evidence="3">Capsule assembly Wzi family protein</fullName>
    </recommendedName>
</protein>
<dbReference type="KEGG" id="woc:BA177_06620"/>
<dbReference type="RefSeq" id="WP_068614456.1">
    <property type="nucleotide sequence ID" value="NZ_CP016268.1"/>
</dbReference>
<dbReference type="Gene3D" id="2.40.160.130">
    <property type="entry name" value="Capsule assembly protein Wzi"/>
    <property type="match status" value="1"/>
</dbReference>
<accession>A0A193LEG5</accession>
<dbReference type="EMBL" id="CP016268">
    <property type="protein sequence ID" value="ANO50920.1"/>
    <property type="molecule type" value="Genomic_DNA"/>
</dbReference>
<name>A0A193LEG5_9GAMM</name>
<dbReference type="STRING" id="1548547.BA177_06620"/>
<dbReference type="OrthoDB" id="101884at2"/>
<dbReference type="Proteomes" id="UP000092695">
    <property type="component" value="Chromosome"/>
</dbReference>
<evidence type="ECO:0000313" key="1">
    <source>
        <dbReference type="EMBL" id="ANO50920.1"/>
    </source>
</evidence>
<dbReference type="InterPro" id="IPR026950">
    <property type="entry name" value="Caps_assemb_Wzi"/>
</dbReference>
<dbReference type="InterPro" id="IPR038636">
    <property type="entry name" value="Wzi_sf"/>
</dbReference>
<evidence type="ECO:0000313" key="2">
    <source>
        <dbReference type="Proteomes" id="UP000092695"/>
    </source>
</evidence>
<dbReference type="AlphaFoldDB" id="A0A193LEG5"/>
<dbReference type="Pfam" id="PF14052">
    <property type="entry name" value="Caps_assemb_Wzi"/>
    <property type="match status" value="1"/>
</dbReference>
<evidence type="ECO:0008006" key="3">
    <source>
        <dbReference type="Google" id="ProtNLM"/>
    </source>
</evidence>
<reference evidence="1 2" key="1">
    <citation type="submission" date="2016-06" db="EMBL/GenBank/DDBJ databases">
        <title>Complete genome sequence of a deep-branching marine Gamma Proteobacterium Woeseia oceani type strain XK5.</title>
        <authorList>
            <person name="Mu D."/>
            <person name="Du Z."/>
        </authorList>
    </citation>
    <scope>NUCLEOTIDE SEQUENCE [LARGE SCALE GENOMIC DNA]</scope>
    <source>
        <strain evidence="1 2">XK5</strain>
    </source>
</reference>
<sequence>MTRIRKVNFDNSHENSVRSLLDIATVMMIMRSLPKMTAKAMLLFVCCLQQLNASPAIEAGDAALRHDIQLLADRGILTGPVTTWPLSWGPVLADLRLYEPTGNESKGVLDSIARLKVRADWETAVNRLTWSARASVAENPIGIRGYQNTPREPGEIGAGVSWTGERLSVTLKGQLVDSTDDDANGRVDGSFLGIAVGNWVISANTLDRWWGPGMDGGLILSNNARPIPGLSLDRNFTPAFELPLLHWLGPWDLNMLFGKMESSREIPNTQFFGLRLNFRPLPSLEVGFSRTAQWCGDGRPCDAGTFFDLLVGKDNLGDGGIDRANEPGNQLAGVDLRWAPLIAGRRVAFYGQFIGEDEAGGLPSRFIGQIGIETGGYSEHLGSWRWFGEFAGTSCRFYESDAIFNCGYNHGIYRTGYRYRGRSIGHGADNDAELYSTGLQLISANDTHWGVLIRSGDLNRGGSPDISHTLTPTPLDIVSIDFSYGRLFKFGTVEIGVGYQELAEHPGGDVSDSRFYMQWRSGY</sequence>